<name>A0A0S4IN51_BODSA</name>
<accession>A0A0S4IN51</accession>
<feature type="compositionally biased region" description="Polar residues" evidence="1">
    <location>
        <begin position="190"/>
        <end position="200"/>
    </location>
</feature>
<dbReference type="GO" id="GO:0005814">
    <property type="term" value="C:centriole"/>
    <property type="evidence" value="ECO:0007669"/>
    <property type="project" value="TreeGrafter"/>
</dbReference>
<organism evidence="2 3">
    <name type="scientific">Bodo saltans</name>
    <name type="common">Flagellated protozoan</name>
    <dbReference type="NCBI Taxonomy" id="75058"/>
    <lineage>
        <taxon>Eukaryota</taxon>
        <taxon>Discoba</taxon>
        <taxon>Euglenozoa</taxon>
        <taxon>Kinetoplastea</taxon>
        <taxon>Metakinetoplastina</taxon>
        <taxon>Eubodonida</taxon>
        <taxon>Bodonidae</taxon>
        <taxon>Bodo</taxon>
    </lineage>
</organism>
<dbReference type="OrthoDB" id="272946at2759"/>
<dbReference type="GO" id="GO:0005813">
    <property type="term" value="C:centrosome"/>
    <property type="evidence" value="ECO:0007669"/>
    <property type="project" value="InterPro"/>
</dbReference>
<evidence type="ECO:0000313" key="2">
    <source>
        <dbReference type="EMBL" id="CUE75056.1"/>
    </source>
</evidence>
<reference evidence="3" key="1">
    <citation type="submission" date="2015-09" db="EMBL/GenBank/DDBJ databases">
        <authorList>
            <consortium name="Pathogen Informatics"/>
        </authorList>
    </citation>
    <scope>NUCLEOTIDE SEQUENCE [LARGE SCALE GENOMIC DNA]</scope>
    <source>
        <strain evidence="3">Lake Konstanz</strain>
    </source>
</reference>
<feature type="region of interest" description="Disordered" evidence="1">
    <location>
        <begin position="174"/>
        <end position="243"/>
    </location>
</feature>
<dbReference type="OMA" id="DEAYLNC"/>
<feature type="region of interest" description="Disordered" evidence="1">
    <location>
        <begin position="13"/>
        <end position="32"/>
    </location>
</feature>
<feature type="compositionally biased region" description="Low complexity" evidence="1">
    <location>
        <begin position="222"/>
        <end position="236"/>
    </location>
</feature>
<evidence type="ECO:0000313" key="3">
    <source>
        <dbReference type="Proteomes" id="UP000051952"/>
    </source>
</evidence>
<dbReference type="GO" id="GO:0007099">
    <property type="term" value="P:centriole replication"/>
    <property type="evidence" value="ECO:0007669"/>
    <property type="project" value="TreeGrafter"/>
</dbReference>
<dbReference type="GO" id="GO:0032053">
    <property type="term" value="P:ciliary basal body organization"/>
    <property type="evidence" value="ECO:0007669"/>
    <property type="project" value="TreeGrafter"/>
</dbReference>
<dbReference type="AlphaFoldDB" id="A0A0S4IN51"/>
<dbReference type="Proteomes" id="UP000051952">
    <property type="component" value="Unassembled WGS sequence"/>
</dbReference>
<dbReference type="VEuPathDB" id="TriTrypDB:BSAL_55905"/>
<dbReference type="InterPro" id="IPR030791">
    <property type="entry name" value="Rotatin"/>
</dbReference>
<dbReference type="PANTHER" id="PTHR31691:SF1">
    <property type="entry name" value="ROTATIN"/>
    <property type="match status" value="1"/>
</dbReference>
<protein>
    <submittedName>
        <fullName evidence="2">Uncharacterized protein</fullName>
    </submittedName>
</protein>
<keyword evidence="3" id="KW-1185">Reference proteome</keyword>
<dbReference type="PANTHER" id="PTHR31691">
    <property type="entry name" value="ROTATIN"/>
    <property type="match status" value="1"/>
</dbReference>
<dbReference type="EMBL" id="CYKH01000172">
    <property type="protein sequence ID" value="CUE75056.1"/>
    <property type="molecule type" value="Genomic_DNA"/>
</dbReference>
<gene>
    <name evidence="2" type="ORF">BSAL_55905</name>
</gene>
<sequence length="1275" mass="136578">MSHQQYRRFARHIREHGEEGENDGATTGYAFDGAANADDSNSDLMVPNVTPRDVDDVFATFSACKNHHDFFQSMNRLWCVSVARSDVVAANVHLTNFQPVLRFLSAAPKSGIDRVLFTSIISWMSVLGSVASLPRELLDCVAGMVPTHFIPMMAPAASPNSHVTPQQISLGSVATPSASSSWQQQQQQQLRGASTSSSSIGGLVNSHLLPSSPNQGGGGGINISHSNSSQGQQHHITPPSTVPPPVALASSTRGTPDVSIQLVSFMIFLEHTCTADLMITWLRGGLLSFLDGIIRTASGVKSILVDSPSTVDGALSDEAYLNCALESSRSELVTLAASACKLLSAVMNNFADLLLCEFPREISSAVELFVPQLLKIVLHNPTLSAAEENTPGSILHHVHRCHRALRSTSIGECAAVSLDACLALLAPGELEINKLRDMMLLVPALTRATKNSVVPHIRACVYRVLIRLCGVPSHLVLMVREMPSILSTAVKCILEVNSAAPQWVSAAAAEWLVRVIAVAALDSSTEGSFDLSQTALTVRLLHLVSSLPIGCTSAAMLALCTAMYEQQERLRGATSNSSRGSAQQEPSSVPATLVLEPYGRKSMQHWSHILLTSANANRSLVKVCEAIEPTRCSTRDVFARALAVYEDVAAQFCHTASAAHGVRYLVEAEPSRRAGLGDVMLYEFASAALNAPSPAALSEMVRVRFGEACPFATSVLVKAHEYMIQAVAAVLCSWVSASSSRADHSNHLLEPLPSHLLTAMIELMRDTTVNSSTRLHLTKIVNSTHSAPHQTAIRKSFSHLSGEMFEASLSLRGDAPALLAMRCRLLAEHSGASNAAMSTGWLHDDVVVPLEKLSAVVAAAHHNPATKQAITSVKETDVVNSLLSSMSSFFSNPGCAAIPAEYTERLSLSWLRLLRAEGTPTQQTALRCIPFLAQSPAGRLTALHEAVKSGDVHARSCLGFAMHWALPFTLPPSVLRASGPTRRPPRKLQKASEVHLHSQVIKKKPVYAKSVGGAPPLSGMDGIAAMISLETDPCARCLMKVRSYEVVEDTIVVADVQHGAPSVLDYKILAAASFCADVQVAIARSSELMTAVLATAEDRPTQDVGVFALLILRNLCFSANLKIQMCQDSRVLFALRNALLCQSSAAAPINPRHLGDPAASPTIALEVCSEVMLRQELAARALWSLTHNNERGKAYVRGALQQQSSSSPLSALPQQQYLASSSSNKHHTATTALRIPSHYSVGPQASDHLEMMDEVIKMLTSQEVIKPAATIAAGN</sequence>
<dbReference type="GO" id="GO:0036064">
    <property type="term" value="C:ciliary basal body"/>
    <property type="evidence" value="ECO:0007669"/>
    <property type="project" value="InterPro"/>
</dbReference>
<dbReference type="GO" id="GO:0010457">
    <property type="term" value="P:centriole-centriole cohesion"/>
    <property type="evidence" value="ECO:0007669"/>
    <property type="project" value="TreeGrafter"/>
</dbReference>
<proteinExistence type="predicted"/>
<evidence type="ECO:0000256" key="1">
    <source>
        <dbReference type="SAM" id="MobiDB-lite"/>
    </source>
</evidence>